<dbReference type="InterPro" id="IPR051044">
    <property type="entry name" value="MAG_DAG_Lipase"/>
</dbReference>
<organism evidence="2 3">
    <name type="scientific">Bifidobacterium bifidum</name>
    <dbReference type="NCBI Taxonomy" id="1681"/>
    <lineage>
        <taxon>Bacteria</taxon>
        <taxon>Bacillati</taxon>
        <taxon>Actinomycetota</taxon>
        <taxon>Actinomycetes</taxon>
        <taxon>Bifidobacteriales</taxon>
        <taxon>Bifidobacteriaceae</taxon>
        <taxon>Bifidobacterium</taxon>
    </lineage>
</organism>
<dbReference type="InterPro" id="IPR022742">
    <property type="entry name" value="Hydrolase_4"/>
</dbReference>
<dbReference type="Pfam" id="PF12146">
    <property type="entry name" value="Hydrolase_4"/>
    <property type="match status" value="1"/>
</dbReference>
<keyword evidence="2" id="KW-0378">Hydrolase</keyword>
<dbReference type="Gene3D" id="3.40.50.1820">
    <property type="entry name" value="alpha/beta hydrolase"/>
    <property type="match status" value="1"/>
</dbReference>
<dbReference type="Proteomes" id="UP000451386">
    <property type="component" value="Unassembled WGS sequence"/>
</dbReference>
<dbReference type="GO" id="GO:0016787">
    <property type="term" value="F:hydrolase activity"/>
    <property type="evidence" value="ECO:0007669"/>
    <property type="project" value="UniProtKB-KW"/>
</dbReference>
<protein>
    <submittedName>
        <fullName evidence="2">Alpha/beta hydrolase</fullName>
    </submittedName>
</protein>
<evidence type="ECO:0000313" key="3">
    <source>
        <dbReference type="Proteomes" id="UP000451386"/>
    </source>
</evidence>
<dbReference type="GeneID" id="29695558"/>
<sequence length="361" mass="40568">MEIAMINEHEFQQDLEATALPALDSCMHDGYMDPAVSDWHGHRLRTLHPADGTPNKLHVVRYDVEKFHALQIPGSSRQTHGTVLISHGFTEFAAKYKEMAWYFLLAGFSVCILEHRGHGYSARDVRNDQIVYIDTWHRYVADLAKCARTIARPMAADKPLVLFAHSMGGGIAAAMLERYPNIVDKAVLSSPMIEANLHTPNWLAALVCGAACDFGHAKSMAPGQRAFTPLIDIKDNQGACMQRLEWMKKLRIADTHYQTSAAANEWVRQAIRLSIAMQDPHMCERIETPILLFQAGNDHWVRNKAQNRFVKRVGKDGGDIRMVRVPGSVHEIFTMPNSVMAPYLKEILTFLQTSEPVTVLV</sequence>
<dbReference type="SUPFAM" id="SSF53474">
    <property type="entry name" value="alpha/beta-Hydrolases"/>
    <property type="match status" value="1"/>
</dbReference>
<feature type="domain" description="Serine aminopeptidase S33" evidence="1">
    <location>
        <begin position="78"/>
        <end position="334"/>
    </location>
</feature>
<name>A0A7J5TLT7_BIFBI</name>
<gene>
    <name evidence="2" type="ORF">GBA83_09415</name>
</gene>
<accession>A0A7J5TLT7</accession>
<dbReference type="EMBL" id="WDOP01000013">
    <property type="protein sequence ID" value="KAB7486061.1"/>
    <property type="molecule type" value="Genomic_DNA"/>
</dbReference>
<dbReference type="InterPro" id="IPR029058">
    <property type="entry name" value="AB_hydrolase_fold"/>
</dbReference>
<comment type="caution">
    <text evidence="2">The sequence shown here is derived from an EMBL/GenBank/DDBJ whole genome shotgun (WGS) entry which is preliminary data.</text>
</comment>
<reference evidence="2 3" key="1">
    <citation type="journal article" date="2019" name="Nat. Med.">
        <title>A library of human gut bacterial isolates paired with longitudinal multiomics data enables mechanistic microbiome research.</title>
        <authorList>
            <person name="Poyet M."/>
            <person name="Groussin M."/>
            <person name="Gibbons S.M."/>
            <person name="Avila-Pacheco J."/>
            <person name="Jiang X."/>
            <person name="Kearney S.M."/>
            <person name="Perrotta A.R."/>
            <person name="Berdy B."/>
            <person name="Zhao S."/>
            <person name="Lieberman T.D."/>
            <person name="Swanson P.K."/>
            <person name="Smith M."/>
            <person name="Roesemann S."/>
            <person name="Alexander J.E."/>
            <person name="Rich S.A."/>
            <person name="Livny J."/>
            <person name="Vlamakis H."/>
            <person name="Clish C."/>
            <person name="Bullock K."/>
            <person name="Deik A."/>
            <person name="Scott J."/>
            <person name="Pierce K.A."/>
            <person name="Xavier R.J."/>
            <person name="Alm E.J."/>
        </authorList>
    </citation>
    <scope>NUCLEOTIDE SEQUENCE [LARGE SCALE GENOMIC DNA]</scope>
    <source>
        <strain evidence="2 3">BIOML-A13</strain>
    </source>
</reference>
<dbReference type="RefSeq" id="WP_004218381.1">
    <property type="nucleotide sequence ID" value="NZ_WDOP01000013.1"/>
</dbReference>
<dbReference type="PANTHER" id="PTHR11614">
    <property type="entry name" value="PHOSPHOLIPASE-RELATED"/>
    <property type="match status" value="1"/>
</dbReference>
<evidence type="ECO:0000259" key="1">
    <source>
        <dbReference type="Pfam" id="PF12146"/>
    </source>
</evidence>
<proteinExistence type="predicted"/>
<evidence type="ECO:0000313" key="2">
    <source>
        <dbReference type="EMBL" id="KAB7486061.1"/>
    </source>
</evidence>
<dbReference type="AlphaFoldDB" id="A0A7J5TLT7"/>